<dbReference type="InterPro" id="IPR044016">
    <property type="entry name" value="Big_13"/>
</dbReference>
<dbReference type="AlphaFoldDB" id="A0A0D7E281"/>
<gene>
    <name evidence="3" type="ORF">LO50_16750</name>
</gene>
<dbReference type="InterPro" id="IPR013783">
    <property type="entry name" value="Ig-like_fold"/>
</dbReference>
<evidence type="ECO:0000259" key="2">
    <source>
        <dbReference type="Pfam" id="PF19077"/>
    </source>
</evidence>
<dbReference type="SUPFAM" id="SSF110296">
    <property type="entry name" value="Oligoxyloglucan reducing end-specific cellobiohydrolase"/>
    <property type="match status" value="1"/>
</dbReference>
<feature type="compositionally biased region" description="Polar residues" evidence="1">
    <location>
        <begin position="162"/>
        <end position="183"/>
    </location>
</feature>
<dbReference type="EMBL" id="JXXD01000162">
    <property type="protein sequence ID" value="KIZ34585.1"/>
    <property type="molecule type" value="Genomic_DNA"/>
</dbReference>
<dbReference type="RefSeq" id="WP_044315699.1">
    <property type="nucleotide sequence ID" value="NZ_JXXD01000162.1"/>
</dbReference>
<proteinExistence type="predicted"/>
<dbReference type="Proteomes" id="UP000032439">
    <property type="component" value="Unassembled WGS sequence"/>
</dbReference>
<evidence type="ECO:0000313" key="3">
    <source>
        <dbReference type="EMBL" id="KIZ34585.1"/>
    </source>
</evidence>
<sequence length="183" mass="18285">QTWSDSFSAVEGSNTVSVRQTDVAGNTSGATTVSFVLDTQVAAPTVSLQADTGTSGTDSITNNGTLTIDGTEAGATIEYSTDGGQTWSPTFTPIEGSNTVSVRQTDVAGNTSAATTVSFTLDTQVAAPTVSLQADTGTSGTDGITNNGALTIGGTETGATVEYSTDGGQTWSSSFTPVEGSNT</sequence>
<feature type="region of interest" description="Disordered" evidence="1">
    <location>
        <begin position="159"/>
        <end position="183"/>
    </location>
</feature>
<accession>A0A0D7E281</accession>
<evidence type="ECO:0000313" key="4">
    <source>
        <dbReference type="Proteomes" id="UP000032439"/>
    </source>
</evidence>
<name>A0A0D7E281_STUST</name>
<feature type="compositionally biased region" description="Polar residues" evidence="1">
    <location>
        <begin position="134"/>
        <end position="149"/>
    </location>
</feature>
<comment type="caution">
    <text evidence="3">The sequence shown here is derived from an EMBL/GenBank/DDBJ whole genome shotgun (WGS) entry which is preliminary data.</text>
</comment>
<evidence type="ECO:0000256" key="1">
    <source>
        <dbReference type="SAM" id="MobiDB-lite"/>
    </source>
</evidence>
<dbReference type="Pfam" id="PF02012">
    <property type="entry name" value="BNR"/>
    <property type="match status" value="1"/>
</dbReference>
<reference evidence="3 4" key="1">
    <citation type="submission" date="2014-11" db="EMBL/GenBank/DDBJ databases">
        <title>Genomics and ecophysiology of heterotrophic nitrogen fixing bacteria isolated from estuarine surface water.</title>
        <authorList>
            <person name="Bentzon-Tilia M."/>
            <person name="Severin I."/>
            <person name="Hansen L.H."/>
            <person name="Riemann L."/>
        </authorList>
    </citation>
    <scope>NUCLEOTIDE SEQUENCE [LARGE SCALE GENOMIC DNA]</scope>
    <source>
        <strain evidence="3 4">BAL361</strain>
    </source>
</reference>
<dbReference type="Pfam" id="PF19077">
    <property type="entry name" value="Big_13"/>
    <property type="match status" value="1"/>
</dbReference>
<protein>
    <recommendedName>
        <fullName evidence="2">Bacterial Ig-like domain-containing protein</fullName>
    </recommendedName>
</protein>
<dbReference type="InterPro" id="IPR002860">
    <property type="entry name" value="BNR_rpt"/>
</dbReference>
<feature type="region of interest" description="Disordered" evidence="1">
    <location>
        <begin position="134"/>
        <end position="153"/>
    </location>
</feature>
<feature type="non-terminal residue" evidence="3">
    <location>
        <position position="1"/>
    </location>
</feature>
<feature type="domain" description="Bacterial Ig-like" evidence="2">
    <location>
        <begin position="42"/>
        <end position="123"/>
    </location>
</feature>
<organism evidence="3 4">
    <name type="scientific">Stutzerimonas stutzeri</name>
    <name type="common">Pseudomonas stutzeri</name>
    <dbReference type="NCBI Taxonomy" id="316"/>
    <lineage>
        <taxon>Bacteria</taxon>
        <taxon>Pseudomonadati</taxon>
        <taxon>Pseudomonadota</taxon>
        <taxon>Gammaproteobacteria</taxon>
        <taxon>Pseudomonadales</taxon>
        <taxon>Pseudomonadaceae</taxon>
        <taxon>Stutzerimonas</taxon>
    </lineage>
</organism>
<feature type="non-terminal residue" evidence="3">
    <location>
        <position position="183"/>
    </location>
</feature>
<dbReference type="Gene3D" id="2.60.40.10">
    <property type="entry name" value="Immunoglobulins"/>
    <property type="match status" value="3"/>
</dbReference>